<reference evidence="2" key="1">
    <citation type="journal article" date="2023" name="Science">
        <title>Genome structures resolve the early diversification of teleost fishes.</title>
        <authorList>
            <person name="Parey E."/>
            <person name="Louis A."/>
            <person name="Montfort J."/>
            <person name="Bouchez O."/>
            <person name="Roques C."/>
            <person name="Iampietro C."/>
            <person name="Lluch J."/>
            <person name="Castinel A."/>
            <person name="Donnadieu C."/>
            <person name="Desvignes T."/>
            <person name="Floi Bucao C."/>
            <person name="Jouanno E."/>
            <person name="Wen M."/>
            <person name="Mejri S."/>
            <person name="Dirks R."/>
            <person name="Jansen H."/>
            <person name="Henkel C."/>
            <person name="Chen W.J."/>
            <person name="Zahm M."/>
            <person name="Cabau C."/>
            <person name="Klopp C."/>
            <person name="Thompson A.W."/>
            <person name="Robinson-Rechavi M."/>
            <person name="Braasch I."/>
            <person name="Lecointre G."/>
            <person name="Bobe J."/>
            <person name="Postlethwait J.H."/>
            <person name="Berthelot C."/>
            <person name="Roest Crollius H."/>
            <person name="Guiguen Y."/>
        </authorList>
    </citation>
    <scope>NUCLEOTIDE SEQUENCE</scope>
    <source>
        <strain evidence="2">Concon-B</strain>
    </source>
</reference>
<feature type="non-terminal residue" evidence="2">
    <location>
        <position position="1"/>
    </location>
</feature>
<sequence length="426" mass="46815">METLRRSMSMEGNLRGMIQLVVGRTLQRPGQESYEQLAPQSRAMDSAPGQAPLGIMGNGTAMPSTILNSVYERSAAPDMVPNGRYYHMEEEEDEDEFPPPPSSAAHLEEDASSGLHRPHAWSPNLEPGSYPPEPLHPATQLQSRQAEHHHVKSSKSMDLVADESNMRSLAGHKSETALSGAELGPTLGLKKSSSLESLQTAVTEAARKSELPFHRPRAHMVRGRGCNESFRAAIDKSYDGPPELDEDDLSDPSSGRDTPASGSSRQGLADTEEGKKDKKKKAKGKKKEKKSKGKEKEKKKGEDGEEQDKKTKKKGFALLRFGKKKEDKAKAALQKQKSEVLSEEELDRMKEERERIELKHQELRSSRLVSAPCPTWRTTTTTPTTPGSTPSASRRPPDPTGSAPRRPRRPAPPPPTAASRPPRTPP</sequence>
<feature type="region of interest" description="Disordered" evidence="1">
    <location>
        <begin position="89"/>
        <end position="350"/>
    </location>
</feature>
<evidence type="ECO:0000313" key="2">
    <source>
        <dbReference type="EMBL" id="KAJ8282963.1"/>
    </source>
</evidence>
<feature type="compositionally biased region" description="Basic residues" evidence="1">
    <location>
        <begin position="277"/>
        <end position="293"/>
    </location>
</feature>
<dbReference type="GO" id="GO:0045197">
    <property type="term" value="P:establishment or maintenance of epithelial cell apical/basal polarity"/>
    <property type="evidence" value="ECO:0007669"/>
    <property type="project" value="TreeGrafter"/>
</dbReference>
<dbReference type="GO" id="GO:0007155">
    <property type="term" value="P:cell adhesion"/>
    <property type="evidence" value="ECO:0007669"/>
    <property type="project" value="TreeGrafter"/>
</dbReference>
<feature type="compositionally biased region" description="Low complexity" evidence="1">
    <location>
        <begin position="372"/>
        <end position="394"/>
    </location>
</feature>
<evidence type="ECO:0000256" key="1">
    <source>
        <dbReference type="SAM" id="MobiDB-lite"/>
    </source>
</evidence>
<feature type="compositionally biased region" description="Pro residues" evidence="1">
    <location>
        <begin position="410"/>
        <end position="426"/>
    </location>
</feature>
<dbReference type="Proteomes" id="UP001152803">
    <property type="component" value="Unassembled WGS sequence"/>
</dbReference>
<dbReference type="GO" id="GO:0000226">
    <property type="term" value="P:microtubule cytoskeleton organization"/>
    <property type="evidence" value="ECO:0007669"/>
    <property type="project" value="TreeGrafter"/>
</dbReference>
<proteinExistence type="predicted"/>
<feature type="compositionally biased region" description="Basic and acidic residues" evidence="1">
    <location>
        <begin position="324"/>
        <end position="340"/>
    </location>
</feature>
<dbReference type="GO" id="GO:0043296">
    <property type="term" value="C:apical junction complex"/>
    <property type="evidence" value="ECO:0007669"/>
    <property type="project" value="TreeGrafter"/>
</dbReference>
<evidence type="ECO:0000313" key="3">
    <source>
        <dbReference type="Proteomes" id="UP001152803"/>
    </source>
</evidence>
<dbReference type="InterPro" id="IPR052213">
    <property type="entry name" value="PAR3"/>
</dbReference>
<protein>
    <submittedName>
        <fullName evidence="2">Uncharacterized protein</fullName>
    </submittedName>
</protein>
<dbReference type="PANTHER" id="PTHR16484:SF4">
    <property type="entry name" value="PARTITIONING DEFECTIVE 3 HOMOLOG B"/>
    <property type="match status" value="1"/>
</dbReference>
<keyword evidence="3" id="KW-1185">Reference proteome</keyword>
<comment type="caution">
    <text evidence="2">The sequence shown here is derived from an EMBL/GenBank/DDBJ whole genome shotgun (WGS) entry which is preliminary data.</text>
</comment>
<feature type="region of interest" description="Disordered" evidence="1">
    <location>
        <begin position="366"/>
        <end position="426"/>
    </location>
</feature>
<dbReference type="GO" id="GO:0051660">
    <property type="term" value="P:establishment of centrosome localization"/>
    <property type="evidence" value="ECO:0007669"/>
    <property type="project" value="TreeGrafter"/>
</dbReference>
<dbReference type="GO" id="GO:0035091">
    <property type="term" value="F:phosphatidylinositol binding"/>
    <property type="evidence" value="ECO:0007669"/>
    <property type="project" value="TreeGrafter"/>
</dbReference>
<dbReference type="GO" id="GO:0030010">
    <property type="term" value="P:establishment of cell polarity"/>
    <property type="evidence" value="ECO:0007669"/>
    <property type="project" value="TreeGrafter"/>
</dbReference>
<organism evidence="2 3">
    <name type="scientific">Conger conger</name>
    <name type="common">Conger eel</name>
    <name type="synonym">Muraena conger</name>
    <dbReference type="NCBI Taxonomy" id="82655"/>
    <lineage>
        <taxon>Eukaryota</taxon>
        <taxon>Metazoa</taxon>
        <taxon>Chordata</taxon>
        <taxon>Craniata</taxon>
        <taxon>Vertebrata</taxon>
        <taxon>Euteleostomi</taxon>
        <taxon>Actinopterygii</taxon>
        <taxon>Neopterygii</taxon>
        <taxon>Teleostei</taxon>
        <taxon>Anguilliformes</taxon>
        <taxon>Congridae</taxon>
        <taxon>Conger</taxon>
    </lineage>
</organism>
<feature type="compositionally biased region" description="Low complexity" evidence="1">
    <location>
        <begin position="187"/>
        <end position="198"/>
    </location>
</feature>
<dbReference type="EMBL" id="JAFJMO010000003">
    <property type="protein sequence ID" value="KAJ8282963.1"/>
    <property type="molecule type" value="Genomic_DNA"/>
</dbReference>
<name>A0A9Q1DWC0_CONCO</name>
<dbReference type="OrthoDB" id="6264899at2759"/>
<accession>A0A9Q1DWC0</accession>
<dbReference type="GO" id="GO:0005938">
    <property type="term" value="C:cell cortex"/>
    <property type="evidence" value="ECO:0007669"/>
    <property type="project" value="TreeGrafter"/>
</dbReference>
<dbReference type="GO" id="GO:0008104">
    <property type="term" value="P:intracellular protein localization"/>
    <property type="evidence" value="ECO:0007669"/>
    <property type="project" value="TreeGrafter"/>
</dbReference>
<gene>
    <name evidence="2" type="ORF">COCON_G00054820</name>
</gene>
<dbReference type="GO" id="GO:0005912">
    <property type="term" value="C:adherens junction"/>
    <property type="evidence" value="ECO:0007669"/>
    <property type="project" value="TreeGrafter"/>
</dbReference>
<dbReference type="AlphaFoldDB" id="A0A9Q1DWC0"/>
<dbReference type="GO" id="GO:0016324">
    <property type="term" value="C:apical plasma membrane"/>
    <property type="evidence" value="ECO:0007669"/>
    <property type="project" value="TreeGrafter"/>
</dbReference>
<dbReference type="PANTHER" id="PTHR16484">
    <property type="entry name" value="PARTITIONING DEFECTIVE 3 RELATED"/>
    <property type="match status" value="1"/>
</dbReference>